<name>A0A6C0E8G6_9ZZZZ</name>
<sequence>MSKNGKMDNIDFVVPLCKNNMIIRITIESIVYNYHPRNIYIITNSKDCYYLDKTSKNWDIGNTIIKTINEEYFFVNNYGLSKKEIEQYYTFIDSNSREFGWWYQQIVKLGAYKQIENLSDPYVVWDSDLIVLQKWNLFEPSDRIYKFAILQECSKNEFNKTEYSKSIKNLIGLDSIEPPINGTFVPHHFIMHHNVLERFIRFIEKRNGDRNTNIELWIKILISLSKTYYRFSEYKCLATFMQTYFPDLLLFYPFELYGRNGIRYRDSSDIMGKIKDFCKINSDMSYHKFKEFVQVNYDFGPSYIQIEHVDV</sequence>
<protein>
    <recommendedName>
        <fullName evidence="2">Nucleotide-diphospho-sugar transferase domain-containing protein</fullName>
    </recommendedName>
</protein>
<reference evidence="1" key="1">
    <citation type="journal article" date="2020" name="Nature">
        <title>Giant virus diversity and host interactions through global metagenomics.</title>
        <authorList>
            <person name="Schulz F."/>
            <person name="Roux S."/>
            <person name="Paez-Espino D."/>
            <person name="Jungbluth S."/>
            <person name="Walsh D.A."/>
            <person name="Denef V.J."/>
            <person name="McMahon K.D."/>
            <person name="Konstantinidis K.T."/>
            <person name="Eloe-Fadrosh E.A."/>
            <person name="Kyrpides N.C."/>
            <person name="Woyke T."/>
        </authorList>
    </citation>
    <scope>NUCLEOTIDE SEQUENCE</scope>
    <source>
        <strain evidence="1">GVMAG-M-3300023179-116</strain>
    </source>
</reference>
<proteinExistence type="predicted"/>
<organism evidence="1">
    <name type="scientific">viral metagenome</name>
    <dbReference type="NCBI Taxonomy" id="1070528"/>
    <lineage>
        <taxon>unclassified sequences</taxon>
        <taxon>metagenomes</taxon>
        <taxon>organismal metagenomes</taxon>
    </lineage>
</organism>
<dbReference type="AlphaFoldDB" id="A0A6C0E8G6"/>
<evidence type="ECO:0000313" key="1">
    <source>
        <dbReference type="EMBL" id="QHT23715.1"/>
    </source>
</evidence>
<accession>A0A6C0E8G6</accession>
<evidence type="ECO:0008006" key="2">
    <source>
        <dbReference type="Google" id="ProtNLM"/>
    </source>
</evidence>
<dbReference type="InterPro" id="IPR045499">
    <property type="entry name" value="DUF6492"/>
</dbReference>
<dbReference type="Pfam" id="PF20102">
    <property type="entry name" value="DUF6492"/>
    <property type="match status" value="1"/>
</dbReference>
<dbReference type="EMBL" id="MN739734">
    <property type="protein sequence ID" value="QHT23715.1"/>
    <property type="molecule type" value="Genomic_DNA"/>
</dbReference>